<dbReference type="SUPFAM" id="SSF51735">
    <property type="entry name" value="NAD(P)-binding Rossmann-fold domains"/>
    <property type="match status" value="1"/>
</dbReference>
<dbReference type="PANTHER" id="PTHR43377">
    <property type="entry name" value="BILIVERDIN REDUCTASE A"/>
    <property type="match status" value="1"/>
</dbReference>
<dbReference type="SUPFAM" id="SSF55347">
    <property type="entry name" value="Glyceraldehyde-3-phosphate dehydrogenase-like, C-terminal domain"/>
    <property type="match status" value="1"/>
</dbReference>
<evidence type="ECO:0000259" key="1">
    <source>
        <dbReference type="Pfam" id="PF01408"/>
    </source>
</evidence>
<protein>
    <submittedName>
        <fullName evidence="3">Oxidoreductase</fullName>
    </submittedName>
</protein>
<gene>
    <name evidence="3" type="ORF">A2527_02800</name>
</gene>
<evidence type="ECO:0000259" key="2">
    <source>
        <dbReference type="Pfam" id="PF22725"/>
    </source>
</evidence>
<dbReference type="Pfam" id="PF01408">
    <property type="entry name" value="GFO_IDH_MocA"/>
    <property type="match status" value="1"/>
</dbReference>
<dbReference type="Gene3D" id="3.30.360.10">
    <property type="entry name" value="Dihydrodipicolinate Reductase, domain 2"/>
    <property type="match status" value="1"/>
</dbReference>
<proteinExistence type="predicted"/>
<dbReference type="EMBL" id="MFNE01000006">
    <property type="protein sequence ID" value="OGG97003.1"/>
    <property type="molecule type" value="Genomic_DNA"/>
</dbReference>
<dbReference type="GO" id="GO:0000166">
    <property type="term" value="F:nucleotide binding"/>
    <property type="evidence" value="ECO:0007669"/>
    <property type="project" value="InterPro"/>
</dbReference>
<evidence type="ECO:0000313" key="4">
    <source>
        <dbReference type="Proteomes" id="UP000178449"/>
    </source>
</evidence>
<dbReference type="AlphaFoldDB" id="A0A1F6GFX1"/>
<dbReference type="PANTHER" id="PTHR43377:SF6">
    <property type="entry name" value="GFO_IDH_MOCA-LIKE OXIDOREDUCTASE N-TERMINAL DOMAIN-CONTAINING PROTEIN"/>
    <property type="match status" value="1"/>
</dbReference>
<reference evidence="3 4" key="1">
    <citation type="journal article" date="2016" name="Nat. Commun.">
        <title>Thousands of microbial genomes shed light on interconnected biogeochemical processes in an aquifer system.</title>
        <authorList>
            <person name="Anantharaman K."/>
            <person name="Brown C.T."/>
            <person name="Hug L.A."/>
            <person name="Sharon I."/>
            <person name="Castelle C.J."/>
            <person name="Probst A.J."/>
            <person name="Thomas B.C."/>
            <person name="Singh A."/>
            <person name="Wilkins M.J."/>
            <person name="Karaoz U."/>
            <person name="Brodie E.L."/>
            <person name="Williams K.H."/>
            <person name="Hubbard S.S."/>
            <person name="Banfield J.F."/>
        </authorList>
    </citation>
    <scope>NUCLEOTIDE SEQUENCE [LARGE SCALE GENOMIC DNA]</scope>
</reference>
<dbReference type="InterPro" id="IPR000683">
    <property type="entry name" value="Gfo/Idh/MocA-like_OxRdtase_N"/>
</dbReference>
<dbReference type="STRING" id="1817772.A2527_02800"/>
<dbReference type="InterPro" id="IPR051450">
    <property type="entry name" value="Gfo/Idh/MocA_Oxidoreductases"/>
</dbReference>
<evidence type="ECO:0000313" key="3">
    <source>
        <dbReference type="EMBL" id="OGG97003.1"/>
    </source>
</evidence>
<accession>A0A1F6GFX1</accession>
<dbReference type="InterPro" id="IPR036291">
    <property type="entry name" value="NAD(P)-bd_dom_sf"/>
</dbReference>
<sequence>MKIAVIGYGYWGPNLVRNFSWTPGVEVKYVCDLDPARLAKVAGMFPNVEKTTTNLDEVLADPEVVAVAISTPVRSHYPIAKKALEAGKHVLVEKPMTDQVAHGKELCELALSKGLVLMTDHTFLYTGAVRKIKELVDKGDLGELQYFDSMRVNLGLFQSDVNVIWDLAPHDLSILLYLTDKKPKAVSAQGMAHVKGQPENIAYMNVFFEDNLIAHFNVNWLSPIKVRQILIGGDKKMVLYNDMEMVEKVKVFDTGIFVEKPKEQVYQALVSYRTGDVYSPKLDGTEALKAEIRHFLDCIEKKQTPITDGRFGLLVVQLLAAAQLSLEQGGTTITLEG</sequence>
<feature type="domain" description="GFO/IDH/MocA-like oxidoreductase" evidence="2">
    <location>
        <begin position="129"/>
        <end position="237"/>
    </location>
</feature>
<feature type="domain" description="Gfo/Idh/MocA-like oxidoreductase N-terminal" evidence="1">
    <location>
        <begin position="1"/>
        <end position="121"/>
    </location>
</feature>
<dbReference type="InterPro" id="IPR055170">
    <property type="entry name" value="GFO_IDH_MocA-like_dom"/>
</dbReference>
<name>A0A1F6GFX1_9PROT</name>
<dbReference type="Proteomes" id="UP000178449">
    <property type="component" value="Unassembled WGS sequence"/>
</dbReference>
<comment type="caution">
    <text evidence="3">The sequence shown here is derived from an EMBL/GenBank/DDBJ whole genome shotgun (WGS) entry which is preliminary data.</text>
</comment>
<organism evidence="3 4">
    <name type="scientific">Candidatus Lambdaproteobacteria bacterium RIFOXYD2_FULL_50_16</name>
    <dbReference type="NCBI Taxonomy" id="1817772"/>
    <lineage>
        <taxon>Bacteria</taxon>
        <taxon>Pseudomonadati</taxon>
        <taxon>Pseudomonadota</taxon>
        <taxon>Candidatus Lambdaproteobacteria</taxon>
    </lineage>
</organism>
<dbReference type="Gene3D" id="3.40.50.720">
    <property type="entry name" value="NAD(P)-binding Rossmann-like Domain"/>
    <property type="match status" value="1"/>
</dbReference>
<dbReference type="Pfam" id="PF22725">
    <property type="entry name" value="GFO_IDH_MocA_C3"/>
    <property type="match status" value="1"/>
</dbReference>